<keyword evidence="3" id="KW-1185">Reference proteome</keyword>
<dbReference type="PANTHER" id="PTHR33144:SF46">
    <property type="entry name" value="OS04G0610000 PROTEIN"/>
    <property type="match status" value="1"/>
</dbReference>
<evidence type="ECO:0000313" key="3">
    <source>
        <dbReference type="Proteomes" id="UP001457282"/>
    </source>
</evidence>
<gene>
    <name evidence="2" type="ORF">M0R45_015901</name>
</gene>
<comment type="caution">
    <text evidence="2">The sequence shown here is derived from an EMBL/GenBank/DDBJ whole genome shotgun (WGS) entry which is preliminary data.</text>
</comment>
<dbReference type="AlphaFoldDB" id="A0AAW1XTI4"/>
<reference evidence="2 3" key="1">
    <citation type="journal article" date="2023" name="G3 (Bethesda)">
        <title>A chromosome-length genome assembly and annotation of blackberry (Rubus argutus, cv. 'Hillquist').</title>
        <authorList>
            <person name="Bruna T."/>
            <person name="Aryal R."/>
            <person name="Dudchenko O."/>
            <person name="Sargent D.J."/>
            <person name="Mead D."/>
            <person name="Buti M."/>
            <person name="Cavallini A."/>
            <person name="Hytonen T."/>
            <person name="Andres J."/>
            <person name="Pham M."/>
            <person name="Weisz D."/>
            <person name="Mascagni F."/>
            <person name="Usai G."/>
            <person name="Natali L."/>
            <person name="Bassil N."/>
            <person name="Fernandez G.E."/>
            <person name="Lomsadze A."/>
            <person name="Armour M."/>
            <person name="Olukolu B."/>
            <person name="Poorten T."/>
            <person name="Britton C."/>
            <person name="Davik J."/>
            <person name="Ashrafi H."/>
            <person name="Aiden E.L."/>
            <person name="Borodovsky M."/>
            <person name="Worthington M."/>
        </authorList>
    </citation>
    <scope>NUCLEOTIDE SEQUENCE [LARGE SCALE GENOMIC DNA]</scope>
    <source>
        <strain evidence="2">PI 553951</strain>
    </source>
</reference>
<protein>
    <submittedName>
        <fullName evidence="2">Uncharacterized protein</fullName>
    </submittedName>
</protein>
<evidence type="ECO:0000256" key="1">
    <source>
        <dbReference type="SAM" id="MobiDB-lite"/>
    </source>
</evidence>
<name>A0AAW1XTI4_RUBAR</name>
<dbReference type="PANTHER" id="PTHR33144">
    <property type="entry name" value="OS10G0409366 PROTEIN-RELATED"/>
    <property type="match status" value="1"/>
</dbReference>
<proteinExistence type="predicted"/>
<dbReference type="Pfam" id="PF03004">
    <property type="entry name" value="Transposase_24"/>
    <property type="match status" value="1"/>
</dbReference>
<dbReference type="InterPro" id="IPR004252">
    <property type="entry name" value="Probable_transposase_24"/>
</dbReference>
<accession>A0AAW1XTI4</accession>
<feature type="compositionally biased region" description="Basic residues" evidence="1">
    <location>
        <begin position="90"/>
        <end position="107"/>
    </location>
</feature>
<feature type="region of interest" description="Disordered" evidence="1">
    <location>
        <begin position="89"/>
        <end position="109"/>
    </location>
</feature>
<sequence length="168" mass="20379">MVKDHTLFGLDVFDWRTFRKTKVLDEAWCRIKRTIDWSDPDTRKKRRKIRYTVERKLNDRWKQFKAKLRKEWVNNNQWVKLVDHWETRKGQRRASANKRNRAKKRMSHTTGTKTFAQVRNQYIEHEGAEPDRCTMFELTHTRSDGKPVDKESEKAIQGLKQLFNIFSL</sequence>
<dbReference type="EMBL" id="JBEDUW010000003">
    <property type="protein sequence ID" value="KAK9939195.1"/>
    <property type="molecule type" value="Genomic_DNA"/>
</dbReference>
<dbReference type="Proteomes" id="UP001457282">
    <property type="component" value="Unassembled WGS sequence"/>
</dbReference>
<organism evidence="2 3">
    <name type="scientific">Rubus argutus</name>
    <name type="common">Southern blackberry</name>
    <dbReference type="NCBI Taxonomy" id="59490"/>
    <lineage>
        <taxon>Eukaryota</taxon>
        <taxon>Viridiplantae</taxon>
        <taxon>Streptophyta</taxon>
        <taxon>Embryophyta</taxon>
        <taxon>Tracheophyta</taxon>
        <taxon>Spermatophyta</taxon>
        <taxon>Magnoliopsida</taxon>
        <taxon>eudicotyledons</taxon>
        <taxon>Gunneridae</taxon>
        <taxon>Pentapetalae</taxon>
        <taxon>rosids</taxon>
        <taxon>fabids</taxon>
        <taxon>Rosales</taxon>
        <taxon>Rosaceae</taxon>
        <taxon>Rosoideae</taxon>
        <taxon>Rosoideae incertae sedis</taxon>
        <taxon>Rubus</taxon>
    </lineage>
</organism>
<evidence type="ECO:0000313" key="2">
    <source>
        <dbReference type="EMBL" id="KAK9939195.1"/>
    </source>
</evidence>